<dbReference type="AlphaFoldDB" id="A0A0D9S928"/>
<evidence type="ECO:0000313" key="9">
    <source>
        <dbReference type="Proteomes" id="UP000029965"/>
    </source>
</evidence>
<dbReference type="GO" id="GO:0140208">
    <property type="term" value="P:apoptotic process in response to mitochondrial fragmentation"/>
    <property type="evidence" value="ECO:0007669"/>
    <property type="project" value="Ensembl"/>
</dbReference>
<evidence type="ECO:0000313" key="8">
    <source>
        <dbReference type="Ensembl" id="ENSCSAP00000017367.1"/>
    </source>
</evidence>
<evidence type="ECO:0000256" key="6">
    <source>
        <dbReference type="SAM" id="Phobius"/>
    </source>
</evidence>
<dbReference type="STRING" id="60711.ENSCSAP00000017367"/>
<dbReference type="GO" id="GO:2000785">
    <property type="term" value="P:regulation of autophagosome assembly"/>
    <property type="evidence" value="ECO:0007669"/>
    <property type="project" value="Ensembl"/>
</dbReference>
<dbReference type="SMART" id="SM00184">
    <property type="entry name" value="RING"/>
    <property type="match status" value="1"/>
</dbReference>
<keyword evidence="6" id="KW-0812">Transmembrane</keyword>
<dbReference type="GO" id="GO:0070534">
    <property type="term" value="P:protein K63-linked ubiquitination"/>
    <property type="evidence" value="ECO:0007669"/>
    <property type="project" value="Ensembl"/>
</dbReference>
<evidence type="ECO:0000256" key="4">
    <source>
        <dbReference type="PROSITE-ProRule" id="PRU00175"/>
    </source>
</evidence>
<dbReference type="BioGRID-ORCS" id="103225468">
    <property type="hits" value="0 hits in 9 CRISPR screens"/>
</dbReference>
<dbReference type="PROSITE" id="PS50089">
    <property type="entry name" value="ZF_RING_2"/>
    <property type="match status" value="1"/>
</dbReference>
<keyword evidence="6" id="KW-0472">Membrane</keyword>
<name>A0A0D9S928_CHLSB</name>
<keyword evidence="3" id="KW-0862">Zinc</keyword>
<evidence type="ECO:0000256" key="3">
    <source>
        <dbReference type="ARBA" id="ARBA00022833"/>
    </source>
</evidence>
<feature type="transmembrane region" description="Helical" evidence="6">
    <location>
        <begin position="180"/>
        <end position="199"/>
    </location>
</feature>
<dbReference type="GO" id="GO:0008270">
    <property type="term" value="F:zinc ion binding"/>
    <property type="evidence" value="ECO:0007669"/>
    <property type="project" value="UniProtKB-KW"/>
</dbReference>
<dbReference type="GO" id="GO:0005789">
    <property type="term" value="C:endoplasmic reticulum membrane"/>
    <property type="evidence" value="ECO:0007669"/>
    <property type="project" value="Ensembl"/>
</dbReference>
<organism evidence="8 9">
    <name type="scientific">Chlorocebus sabaeus</name>
    <name type="common">Green monkey</name>
    <name type="synonym">Simia sabaea</name>
    <dbReference type="NCBI Taxonomy" id="60711"/>
    <lineage>
        <taxon>Eukaryota</taxon>
        <taxon>Metazoa</taxon>
        <taxon>Chordata</taxon>
        <taxon>Craniata</taxon>
        <taxon>Vertebrata</taxon>
        <taxon>Euteleostomi</taxon>
        <taxon>Mammalia</taxon>
        <taxon>Eutheria</taxon>
        <taxon>Euarchontoglires</taxon>
        <taxon>Primates</taxon>
        <taxon>Haplorrhini</taxon>
        <taxon>Catarrhini</taxon>
        <taxon>Cercopithecidae</taxon>
        <taxon>Cercopithecinae</taxon>
        <taxon>Chlorocebus</taxon>
    </lineage>
</organism>
<dbReference type="GeneID" id="103225468"/>
<dbReference type="GO" id="GO:0051865">
    <property type="term" value="P:protein autoubiquitination"/>
    <property type="evidence" value="ECO:0007669"/>
    <property type="project" value="Ensembl"/>
</dbReference>
<reference evidence="8" key="2">
    <citation type="submission" date="2025-08" db="UniProtKB">
        <authorList>
            <consortium name="Ensembl"/>
        </authorList>
    </citation>
    <scope>IDENTIFICATION</scope>
</reference>
<feature type="region of interest" description="Disordered" evidence="5">
    <location>
        <begin position="1"/>
        <end position="33"/>
    </location>
</feature>
<evidence type="ECO:0000256" key="2">
    <source>
        <dbReference type="ARBA" id="ARBA00022771"/>
    </source>
</evidence>
<dbReference type="GeneTree" id="ENSGT00510000049175"/>
<reference evidence="8" key="3">
    <citation type="submission" date="2025-09" db="UniProtKB">
        <authorList>
            <consortium name="Ensembl"/>
        </authorList>
    </citation>
    <scope>IDENTIFICATION</scope>
</reference>
<feature type="domain" description="RING-type" evidence="7">
    <location>
        <begin position="40"/>
        <end position="86"/>
    </location>
</feature>
<dbReference type="InterPro" id="IPR013083">
    <property type="entry name" value="Znf_RING/FYVE/PHD"/>
</dbReference>
<keyword evidence="9" id="KW-1185">Reference proteome</keyword>
<dbReference type="KEGG" id="csab:103225468"/>
<feature type="compositionally biased region" description="Polar residues" evidence="5">
    <location>
        <begin position="1"/>
        <end position="12"/>
    </location>
</feature>
<dbReference type="Gene3D" id="3.30.40.10">
    <property type="entry name" value="Zinc/RING finger domain, C3HC4 (zinc finger)"/>
    <property type="match status" value="1"/>
</dbReference>
<feature type="compositionally biased region" description="Low complexity" evidence="5">
    <location>
        <begin position="15"/>
        <end position="28"/>
    </location>
</feature>
<keyword evidence="6" id="KW-1133">Transmembrane helix</keyword>
<dbReference type="PANTHER" id="PTHR22791:SF28">
    <property type="entry name" value="E3 UBIQUITIN-PROTEIN LIGASE RNF186"/>
    <property type="match status" value="1"/>
</dbReference>
<dbReference type="SUPFAM" id="SSF57850">
    <property type="entry name" value="RING/U-box"/>
    <property type="match status" value="1"/>
</dbReference>
<dbReference type="Ensembl" id="ENSCSAT00000017896.1">
    <property type="protein sequence ID" value="ENSCSAP00000017367.1"/>
    <property type="gene ID" value="ENSCSAG00000000639.1"/>
</dbReference>
<dbReference type="CTD" id="54546"/>
<evidence type="ECO:0000256" key="1">
    <source>
        <dbReference type="ARBA" id="ARBA00022723"/>
    </source>
</evidence>
<proteinExistence type="predicted"/>
<dbReference type="GO" id="GO:0031625">
    <property type="term" value="F:ubiquitin protein ligase binding"/>
    <property type="evidence" value="ECO:0007669"/>
    <property type="project" value="Ensembl"/>
</dbReference>
<feature type="transmembrane region" description="Helical" evidence="6">
    <location>
        <begin position="155"/>
        <end position="174"/>
    </location>
</feature>
<dbReference type="PROSITE" id="PS00518">
    <property type="entry name" value="ZF_RING_1"/>
    <property type="match status" value="1"/>
</dbReference>
<dbReference type="eggNOG" id="KOG2177">
    <property type="taxonomic scope" value="Eukaryota"/>
</dbReference>
<reference evidence="8 9" key="1">
    <citation type="submission" date="2014-03" db="EMBL/GenBank/DDBJ databases">
        <authorList>
            <person name="Warren W."/>
            <person name="Wilson R.K."/>
        </authorList>
    </citation>
    <scope>NUCLEOTIDE SEQUENCE</scope>
</reference>
<dbReference type="PANTHER" id="PTHR22791">
    <property type="entry name" value="RING-TYPE DOMAIN-CONTAINING PROTEIN"/>
    <property type="match status" value="1"/>
</dbReference>
<sequence length="227" mass="24325">MACTKTLQQPQPISAGATTTTTAVAPAGGHHGSTECDLECLVCREPYSCPRSPKLLACQHAFCAICLKLLLCVQDNTWSITCPLCRKVTTVPGGLICSLRDHEAVVRQLARSCTEVPLCPQELTGPTDLAAGHPSLLGEGGQDEVSANHVAARRLAAHLLLLALLIILIGPFIYPGVLRWVLTFIIALALLMSTLFCCLPSSRGSCWPSSRTLFCREQKHSHISSIA</sequence>
<dbReference type="InterPro" id="IPR051435">
    <property type="entry name" value="RING_finger_E3_ubiq-ligases"/>
</dbReference>
<dbReference type="GO" id="GO:0043161">
    <property type="term" value="P:proteasome-mediated ubiquitin-dependent protein catabolic process"/>
    <property type="evidence" value="ECO:0007669"/>
    <property type="project" value="Ensembl"/>
</dbReference>
<keyword evidence="2 4" id="KW-0863">Zinc-finger</keyword>
<evidence type="ECO:0000259" key="7">
    <source>
        <dbReference type="PROSITE" id="PS50089"/>
    </source>
</evidence>
<dbReference type="GO" id="GO:0061630">
    <property type="term" value="F:ubiquitin protein ligase activity"/>
    <property type="evidence" value="ECO:0007669"/>
    <property type="project" value="Ensembl"/>
</dbReference>
<keyword evidence="1" id="KW-0479">Metal-binding</keyword>
<protein>
    <submittedName>
        <fullName evidence="8">Ring finger protein 186</fullName>
    </submittedName>
</protein>
<dbReference type="GO" id="GO:0035519">
    <property type="term" value="P:protein K29-linked ubiquitination"/>
    <property type="evidence" value="ECO:0007669"/>
    <property type="project" value="Ensembl"/>
</dbReference>
<dbReference type="Proteomes" id="UP000029965">
    <property type="component" value="Chromosome 20"/>
</dbReference>
<dbReference type="GO" id="GO:0070059">
    <property type="term" value="P:intrinsic apoptotic signaling pathway in response to endoplasmic reticulum stress"/>
    <property type="evidence" value="ECO:0007669"/>
    <property type="project" value="Ensembl"/>
</dbReference>
<dbReference type="InterPro" id="IPR001841">
    <property type="entry name" value="Znf_RING"/>
</dbReference>
<gene>
    <name evidence="8" type="primary">RNF186</name>
</gene>
<evidence type="ECO:0000256" key="5">
    <source>
        <dbReference type="SAM" id="MobiDB-lite"/>
    </source>
</evidence>
<accession>A0A0D9S928</accession>
<dbReference type="InterPro" id="IPR017907">
    <property type="entry name" value="Znf_RING_CS"/>
</dbReference>
<dbReference type="OMA" id="EVQLCPQ"/>
<dbReference type="GO" id="GO:0070585">
    <property type="term" value="P:protein localization to mitochondrion"/>
    <property type="evidence" value="ECO:0007669"/>
    <property type="project" value="Ensembl"/>
</dbReference>
<dbReference type="EMBL" id="AQIB01141866">
    <property type="status" value="NOT_ANNOTATED_CDS"/>
    <property type="molecule type" value="Genomic_DNA"/>
</dbReference>